<evidence type="ECO:0000313" key="4">
    <source>
        <dbReference type="Proteomes" id="UP000277580"/>
    </source>
</evidence>
<accession>A0A3N4KIK5</accession>
<reference evidence="3 4" key="1">
    <citation type="journal article" date="2018" name="Nat. Ecol. Evol.">
        <title>Pezizomycetes genomes reveal the molecular basis of ectomycorrhizal truffle lifestyle.</title>
        <authorList>
            <person name="Murat C."/>
            <person name="Payen T."/>
            <person name="Noel B."/>
            <person name="Kuo A."/>
            <person name="Morin E."/>
            <person name="Chen J."/>
            <person name="Kohler A."/>
            <person name="Krizsan K."/>
            <person name="Balestrini R."/>
            <person name="Da Silva C."/>
            <person name="Montanini B."/>
            <person name="Hainaut M."/>
            <person name="Levati E."/>
            <person name="Barry K.W."/>
            <person name="Belfiori B."/>
            <person name="Cichocki N."/>
            <person name="Clum A."/>
            <person name="Dockter R.B."/>
            <person name="Fauchery L."/>
            <person name="Guy J."/>
            <person name="Iotti M."/>
            <person name="Le Tacon F."/>
            <person name="Lindquist E.A."/>
            <person name="Lipzen A."/>
            <person name="Malagnac F."/>
            <person name="Mello A."/>
            <person name="Molinier V."/>
            <person name="Miyauchi S."/>
            <person name="Poulain J."/>
            <person name="Riccioni C."/>
            <person name="Rubini A."/>
            <person name="Sitrit Y."/>
            <person name="Splivallo R."/>
            <person name="Traeger S."/>
            <person name="Wang M."/>
            <person name="Zifcakova L."/>
            <person name="Wipf D."/>
            <person name="Zambonelli A."/>
            <person name="Paolocci F."/>
            <person name="Nowrousian M."/>
            <person name="Ottonello S."/>
            <person name="Baldrian P."/>
            <person name="Spatafora J.W."/>
            <person name="Henrissat B."/>
            <person name="Nagy L.G."/>
            <person name="Aury J.M."/>
            <person name="Wincker P."/>
            <person name="Grigoriev I.V."/>
            <person name="Bonfante P."/>
            <person name="Martin F.M."/>
        </authorList>
    </citation>
    <scope>NUCLEOTIDE SEQUENCE [LARGE SCALE GENOMIC DNA]</scope>
    <source>
        <strain evidence="3 4">CCBAS932</strain>
    </source>
</reference>
<evidence type="ECO:0000256" key="2">
    <source>
        <dbReference type="SAM" id="MobiDB-lite"/>
    </source>
</evidence>
<protein>
    <submittedName>
        <fullName evidence="3">Uncharacterized protein</fullName>
    </submittedName>
</protein>
<proteinExistence type="predicted"/>
<feature type="region of interest" description="Disordered" evidence="2">
    <location>
        <begin position="338"/>
        <end position="358"/>
    </location>
</feature>
<organism evidence="3 4">
    <name type="scientific">Morchella conica CCBAS932</name>
    <dbReference type="NCBI Taxonomy" id="1392247"/>
    <lineage>
        <taxon>Eukaryota</taxon>
        <taxon>Fungi</taxon>
        <taxon>Dikarya</taxon>
        <taxon>Ascomycota</taxon>
        <taxon>Pezizomycotina</taxon>
        <taxon>Pezizomycetes</taxon>
        <taxon>Pezizales</taxon>
        <taxon>Morchellaceae</taxon>
        <taxon>Morchella</taxon>
    </lineage>
</organism>
<sequence>MPLFDKGCSIKGRTVNNWRRLLDLSENDSILISECHSDNKRCYDIDFVTDYSLELPTRGSKVERRLYSATDTSSTVGAGLGLTQSGSLVDRFKFFPSVEMLGIKRMPGTNSTMIKWSWSWIFPNSERNQSGVNLPGVGKLFSAVDRQVIVTCHVCFEVLVHIPDTENEKASGPNALRVGKSFQTTTRGSEISWTMLKPETVPDADCPVETKASPIFQTIDYRSTIDIGWIPDHGVDFFILFFVDLHDKWRHIFEQAELHLSNSRKTLLLNKGRTEDFIDNLLIDAQQWSNFRALLQLHVRTARNLLQDFREKRFLCDEVRESELLKVQRGEIVPAESGFSGPLRNSGAGPRNGVTSNQARVNDEEKVYALDELARIIDRMETEVSEEITKLDRKTSELIELVSVLYCLLEVNYVMTNLLIIF</sequence>
<gene>
    <name evidence="3" type="ORF">P167DRAFT_253492</name>
</gene>
<name>A0A3N4KIK5_9PEZI</name>
<evidence type="ECO:0000313" key="3">
    <source>
        <dbReference type="EMBL" id="RPB10397.1"/>
    </source>
</evidence>
<feature type="coiled-coil region" evidence="1">
    <location>
        <begin position="370"/>
        <end position="397"/>
    </location>
</feature>
<dbReference type="AlphaFoldDB" id="A0A3N4KIK5"/>
<dbReference type="STRING" id="1392247.A0A3N4KIK5"/>
<evidence type="ECO:0000256" key="1">
    <source>
        <dbReference type="SAM" id="Coils"/>
    </source>
</evidence>
<dbReference type="InParanoid" id="A0A3N4KIK5"/>
<dbReference type="Proteomes" id="UP000277580">
    <property type="component" value="Unassembled WGS sequence"/>
</dbReference>
<dbReference type="OrthoDB" id="195446at2759"/>
<keyword evidence="1" id="KW-0175">Coiled coil</keyword>
<dbReference type="EMBL" id="ML119143">
    <property type="protein sequence ID" value="RPB10397.1"/>
    <property type="molecule type" value="Genomic_DNA"/>
</dbReference>
<keyword evidence="4" id="KW-1185">Reference proteome</keyword>